<gene>
    <name evidence="2" type="ORF">Daus18300_002655</name>
</gene>
<organism evidence="2 3">
    <name type="scientific">Diaporthe australafricana</name>
    <dbReference type="NCBI Taxonomy" id="127596"/>
    <lineage>
        <taxon>Eukaryota</taxon>
        <taxon>Fungi</taxon>
        <taxon>Dikarya</taxon>
        <taxon>Ascomycota</taxon>
        <taxon>Pezizomycotina</taxon>
        <taxon>Sordariomycetes</taxon>
        <taxon>Sordariomycetidae</taxon>
        <taxon>Diaporthales</taxon>
        <taxon>Diaporthaceae</taxon>
        <taxon>Diaporthe</taxon>
    </lineage>
</organism>
<evidence type="ECO:0000256" key="1">
    <source>
        <dbReference type="SAM" id="MobiDB-lite"/>
    </source>
</evidence>
<protein>
    <submittedName>
        <fullName evidence="2">Uncharacterized protein</fullName>
    </submittedName>
</protein>
<evidence type="ECO:0000313" key="3">
    <source>
        <dbReference type="Proteomes" id="UP001583177"/>
    </source>
</evidence>
<feature type="region of interest" description="Disordered" evidence="1">
    <location>
        <begin position="140"/>
        <end position="204"/>
    </location>
</feature>
<proteinExistence type="predicted"/>
<dbReference type="Proteomes" id="UP001583177">
    <property type="component" value="Unassembled WGS sequence"/>
</dbReference>
<accession>A0ABR3XM34</accession>
<feature type="compositionally biased region" description="Acidic residues" evidence="1">
    <location>
        <begin position="184"/>
        <end position="193"/>
    </location>
</feature>
<comment type="caution">
    <text evidence="2">The sequence shown here is derived from an EMBL/GenBank/DDBJ whole genome shotgun (WGS) entry which is preliminary data.</text>
</comment>
<keyword evidence="3" id="KW-1185">Reference proteome</keyword>
<sequence length="280" mass="31780">MSAHPDRDPMHSEPESRCGYLPYETSSGQNDRIMFARDDNHVPTEFDQENAESMDDDVIPCTPESFLEYGGLYNELYAEDEVSDLTYGEEEYQEQYIAPEEAHNESVMEHTDFYHGRDLYGHYYEVPNIERGGKTTTQAYEDYSDEPNESMGSFEDPFYGSHGDDYLDLNEEDDRASNDIYVNQDDDDVESDEGQLSPWQTNNGYSRDSLLAASGGQVGMLHGDGIDDVECPNYVAGGQFYQNDQAEEAEGDVGLGSCGRLPQNWSQVPRFYDDDEIQDH</sequence>
<dbReference type="EMBL" id="JAWRVE010000015">
    <property type="protein sequence ID" value="KAL1877045.1"/>
    <property type="molecule type" value="Genomic_DNA"/>
</dbReference>
<feature type="compositionally biased region" description="Basic and acidic residues" evidence="1">
    <location>
        <begin position="1"/>
        <end position="16"/>
    </location>
</feature>
<feature type="region of interest" description="Disordered" evidence="1">
    <location>
        <begin position="1"/>
        <end position="26"/>
    </location>
</feature>
<evidence type="ECO:0000313" key="2">
    <source>
        <dbReference type="EMBL" id="KAL1877045.1"/>
    </source>
</evidence>
<reference evidence="2 3" key="1">
    <citation type="journal article" date="2024" name="IMA Fungus">
        <title>IMA Genome - F19 : A genome assembly and annotation guide to empower mycologists, including annotated draft genome sequences of Ceratocystis pirilliformis, Diaporthe australafricana, Fusarium ophioides, Paecilomyces lecythidis, and Sporothrix stenoceras.</title>
        <authorList>
            <person name="Aylward J."/>
            <person name="Wilson A.M."/>
            <person name="Visagie C.M."/>
            <person name="Spraker J."/>
            <person name="Barnes I."/>
            <person name="Buitendag C."/>
            <person name="Ceriani C."/>
            <person name="Del Mar Angel L."/>
            <person name="du Plessis D."/>
            <person name="Fuchs T."/>
            <person name="Gasser K."/>
            <person name="Kramer D."/>
            <person name="Li W."/>
            <person name="Munsamy K."/>
            <person name="Piso A."/>
            <person name="Price J.L."/>
            <person name="Sonnekus B."/>
            <person name="Thomas C."/>
            <person name="van der Nest A."/>
            <person name="van Dijk A."/>
            <person name="van Heerden A."/>
            <person name="van Vuuren N."/>
            <person name="Yilmaz N."/>
            <person name="Duong T.A."/>
            <person name="van der Merwe N.A."/>
            <person name="Wingfield M.J."/>
            <person name="Wingfield B.D."/>
        </authorList>
    </citation>
    <scope>NUCLEOTIDE SEQUENCE [LARGE SCALE GENOMIC DNA]</scope>
    <source>
        <strain evidence="2 3">CMW 18300</strain>
    </source>
</reference>
<name>A0ABR3XM34_9PEZI</name>